<dbReference type="Pfam" id="PF01068">
    <property type="entry name" value="DNA_ligase_A_M"/>
    <property type="match status" value="1"/>
</dbReference>
<comment type="catalytic activity">
    <reaction evidence="12">
        <text>ATP + (deoxyribonucleotide)n-3'-hydroxyl + 5'-phospho-(deoxyribonucleotide)m = (deoxyribonucleotide)n+m + AMP + diphosphate.</text>
        <dbReference type="EC" id="6.5.1.1"/>
    </reaction>
</comment>
<dbReference type="Gene3D" id="1.10.3260.10">
    <property type="entry name" value="DNA ligase, ATP-dependent, N-terminal domain"/>
    <property type="match status" value="1"/>
</dbReference>
<dbReference type="GO" id="GO:0006281">
    <property type="term" value="P:DNA repair"/>
    <property type="evidence" value="ECO:0007669"/>
    <property type="project" value="UniProtKB-KW"/>
</dbReference>
<dbReference type="InterPro" id="IPR012309">
    <property type="entry name" value="DNA_ligase_ATP-dep_C"/>
</dbReference>
<dbReference type="GO" id="GO:0006310">
    <property type="term" value="P:DNA recombination"/>
    <property type="evidence" value="ECO:0007669"/>
    <property type="project" value="UniProtKB-KW"/>
</dbReference>
<dbReference type="SUPFAM" id="SSF50249">
    <property type="entry name" value="Nucleic acid-binding proteins"/>
    <property type="match status" value="1"/>
</dbReference>
<dbReference type="SUPFAM" id="SSF117018">
    <property type="entry name" value="ATP-dependent DNA ligase DNA-binding domain"/>
    <property type="match status" value="1"/>
</dbReference>
<evidence type="ECO:0000256" key="12">
    <source>
        <dbReference type="ARBA" id="ARBA00034003"/>
    </source>
</evidence>
<evidence type="ECO:0000256" key="6">
    <source>
        <dbReference type="ARBA" id="ARBA00022741"/>
    </source>
</evidence>
<name>A0A847D075_9BACT</name>
<evidence type="ECO:0000256" key="10">
    <source>
        <dbReference type="ARBA" id="ARBA00023204"/>
    </source>
</evidence>
<evidence type="ECO:0000256" key="5">
    <source>
        <dbReference type="ARBA" id="ARBA00022705"/>
    </source>
</evidence>
<keyword evidence="10" id="KW-0234">DNA repair</keyword>
<keyword evidence="3 15" id="KW-0436">Ligase</keyword>
<evidence type="ECO:0000256" key="7">
    <source>
        <dbReference type="ARBA" id="ARBA00022763"/>
    </source>
</evidence>
<dbReference type="InterPro" id="IPR012340">
    <property type="entry name" value="NA-bd_OB-fold"/>
</dbReference>
<dbReference type="GO" id="GO:0071897">
    <property type="term" value="P:DNA biosynthetic process"/>
    <property type="evidence" value="ECO:0007669"/>
    <property type="project" value="InterPro"/>
</dbReference>
<dbReference type="Pfam" id="PF04675">
    <property type="entry name" value="DNA_ligase_A_N"/>
    <property type="match status" value="1"/>
</dbReference>
<dbReference type="PANTHER" id="PTHR45674">
    <property type="entry name" value="DNA LIGASE 1/3 FAMILY MEMBER"/>
    <property type="match status" value="1"/>
</dbReference>
<dbReference type="InterPro" id="IPR000977">
    <property type="entry name" value="DNA_ligase_ATP-dep"/>
</dbReference>
<dbReference type="EMBL" id="JAAZBX010000002">
    <property type="protein sequence ID" value="NLD25262.1"/>
    <property type="molecule type" value="Genomic_DNA"/>
</dbReference>
<keyword evidence="7" id="KW-0227">DNA damage</keyword>
<keyword evidence="11" id="KW-0131">Cell cycle</keyword>
<keyword evidence="4" id="KW-0132">Cell division</keyword>
<dbReference type="InterPro" id="IPR050191">
    <property type="entry name" value="ATP-dep_DNA_ligase"/>
</dbReference>
<dbReference type="SUPFAM" id="SSF56091">
    <property type="entry name" value="DNA ligase/mRNA capping enzyme, catalytic domain"/>
    <property type="match status" value="1"/>
</dbReference>
<dbReference type="InterPro" id="IPR012310">
    <property type="entry name" value="DNA_ligase_ATP-dep_cent"/>
</dbReference>
<proteinExistence type="inferred from homology"/>
<evidence type="ECO:0000256" key="2">
    <source>
        <dbReference type="ARBA" id="ARBA00012727"/>
    </source>
</evidence>
<evidence type="ECO:0000256" key="11">
    <source>
        <dbReference type="ARBA" id="ARBA00023306"/>
    </source>
</evidence>
<accession>A0A847D075</accession>
<evidence type="ECO:0000313" key="15">
    <source>
        <dbReference type="EMBL" id="NLD25262.1"/>
    </source>
</evidence>
<dbReference type="GO" id="GO:0051301">
    <property type="term" value="P:cell division"/>
    <property type="evidence" value="ECO:0007669"/>
    <property type="project" value="UniProtKB-KW"/>
</dbReference>
<keyword evidence="5" id="KW-0235">DNA replication</keyword>
<dbReference type="InterPro" id="IPR012308">
    <property type="entry name" value="DNA_ligase_ATP-dep_N"/>
</dbReference>
<dbReference type="Gene3D" id="2.40.50.140">
    <property type="entry name" value="Nucleic acid-binding proteins"/>
    <property type="match status" value="1"/>
</dbReference>
<evidence type="ECO:0000256" key="8">
    <source>
        <dbReference type="ARBA" id="ARBA00022840"/>
    </source>
</evidence>
<evidence type="ECO:0000256" key="3">
    <source>
        <dbReference type="ARBA" id="ARBA00022598"/>
    </source>
</evidence>
<dbReference type="PANTHER" id="PTHR45674:SF4">
    <property type="entry name" value="DNA LIGASE 1"/>
    <property type="match status" value="1"/>
</dbReference>
<dbReference type="PROSITE" id="PS50160">
    <property type="entry name" value="DNA_LIGASE_A3"/>
    <property type="match status" value="1"/>
</dbReference>
<dbReference type="AlphaFoldDB" id="A0A847D075"/>
<dbReference type="Proteomes" id="UP000545876">
    <property type="component" value="Unassembled WGS sequence"/>
</dbReference>
<feature type="domain" description="ATP-dependent DNA ligase family profile" evidence="14">
    <location>
        <begin position="364"/>
        <end position="496"/>
    </location>
</feature>
<dbReference type="GO" id="GO:0006273">
    <property type="term" value="P:lagging strand elongation"/>
    <property type="evidence" value="ECO:0007669"/>
    <property type="project" value="TreeGrafter"/>
</dbReference>
<evidence type="ECO:0000256" key="9">
    <source>
        <dbReference type="ARBA" id="ARBA00023172"/>
    </source>
</evidence>
<organism evidence="15 16">
    <name type="scientific">Candidatus Dojkabacteria bacterium</name>
    <dbReference type="NCBI Taxonomy" id="2099670"/>
    <lineage>
        <taxon>Bacteria</taxon>
        <taxon>Candidatus Dojkabacteria</taxon>
    </lineage>
</organism>
<evidence type="ECO:0000313" key="16">
    <source>
        <dbReference type="Proteomes" id="UP000545876"/>
    </source>
</evidence>
<comment type="caution">
    <text evidence="15">The sequence shown here is derived from an EMBL/GenBank/DDBJ whole genome shotgun (WGS) entry which is preliminary data.</text>
</comment>
<dbReference type="GO" id="GO:0003677">
    <property type="term" value="F:DNA binding"/>
    <property type="evidence" value="ECO:0007669"/>
    <property type="project" value="InterPro"/>
</dbReference>
<dbReference type="InterPro" id="IPR036599">
    <property type="entry name" value="DNA_ligase_N_sf"/>
</dbReference>
<dbReference type="GO" id="GO:0005524">
    <property type="term" value="F:ATP binding"/>
    <property type="evidence" value="ECO:0007669"/>
    <property type="project" value="UniProtKB-KW"/>
</dbReference>
<gene>
    <name evidence="15" type="ORF">GX656_01310</name>
</gene>
<evidence type="ECO:0000259" key="14">
    <source>
        <dbReference type="PROSITE" id="PS50160"/>
    </source>
</evidence>
<sequence>MKNSKTTFKEISEIFQTIEEIASRNEITEILASFYRELTSEEGEILSYLILGRVAPFFVNSEFNYSEKSLISLLEKYAKAKDIDIRVQQERDRLGDIGDTVKLFSEKCGFVSKGASLFEAYDTLWGIVKTEGNGSVERKNSIILGALESFSPLEAKYFVRVICGQLRFGISFKTLLDVFSFVVVGDKSLRLDLDRAYGICADIGYIYSCIAQKARMEAVESLKNLKIQPGIPVMPRLVERVGSFEETFERTGSPALVQPKFDGLRCQIHKYESKDFEHREYIWKKYLSRKDIGLFEQASNDVEIKLFTRNLEDVTEMFPEIAESAKAISDKSFILDSEVLGFKDGKFLPFQDTMQRRRKYSIGDASKNIPVKGMVFDVLFLNGKDLIEQDTQKRVETLSKIEMGESLELCETKEVSDLDSLMQIFHENVEKGYEGVIVKMLSGEYLPGVRNYDWIKLKKSMMNTLVDTVDLVCVGYYYGSGRRSDFGVGAILGALYNEKTDGYEAICKVGTGFSDEQLRSIKGQLETKIEEGQPQNVLCPENLKPDIWVYPEVVFTVEADEITKRLGEENIGGGLSLRFPRLVEWNRDKSSNDATRVSELIKMFEMK</sequence>
<dbReference type="Gene3D" id="3.30.470.30">
    <property type="entry name" value="DNA ligase/mRNA capping enzyme"/>
    <property type="match status" value="1"/>
</dbReference>
<dbReference type="Pfam" id="PF04679">
    <property type="entry name" value="DNA_ligase_A_C"/>
    <property type="match status" value="1"/>
</dbReference>
<dbReference type="GO" id="GO:0003910">
    <property type="term" value="F:DNA ligase (ATP) activity"/>
    <property type="evidence" value="ECO:0007669"/>
    <property type="project" value="UniProtKB-EC"/>
</dbReference>
<evidence type="ECO:0000256" key="1">
    <source>
        <dbReference type="ARBA" id="ARBA00007572"/>
    </source>
</evidence>
<protein>
    <recommendedName>
        <fullName evidence="2">DNA ligase (ATP)</fullName>
        <ecNumber evidence="2">6.5.1.1</ecNumber>
    </recommendedName>
</protein>
<evidence type="ECO:0000256" key="13">
    <source>
        <dbReference type="RuleBase" id="RU004196"/>
    </source>
</evidence>
<reference evidence="15 16" key="1">
    <citation type="journal article" date="2020" name="Biotechnol. Biofuels">
        <title>New insights from the biogas microbiome by comprehensive genome-resolved metagenomics of nearly 1600 species originating from multiple anaerobic digesters.</title>
        <authorList>
            <person name="Campanaro S."/>
            <person name="Treu L."/>
            <person name="Rodriguez-R L.M."/>
            <person name="Kovalovszki A."/>
            <person name="Ziels R.M."/>
            <person name="Maus I."/>
            <person name="Zhu X."/>
            <person name="Kougias P.G."/>
            <person name="Basile A."/>
            <person name="Luo G."/>
            <person name="Schluter A."/>
            <person name="Konstantinidis K.T."/>
            <person name="Angelidaki I."/>
        </authorList>
    </citation>
    <scope>NUCLEOTIDE SEQUENCE [LARGE SCALE GENOMIC DNA]</scope>
    <source>
        <strain evidence="15">AS06rmzACSIP_65</strain>
    </source>
</reference>
<evidence type="ECO:0000256" key="4">
    <source>
        <dbReference type="ARBA" id="ARBA00022618"/>
    </source>
</evidence>
<keyword evidence="8" id="KW-0067">ATP-binding</keyword>
<keyword evidence="6" id="KW-0547">Nucleotide-binding</keyword>
<dbReference type="EC" id="6.5.1.1" evidence="2"/>
<comment type="similarity">
    <text evidence="1 13">Belongs to the ATP-dependent DNA ligase family.</text>
</comment>
<dbReference type="NCBIfam" id="TIGR00574">
    <property type="entry name" value="dnl1"/>
    <property type="match status" value="1"/>
</dbReference>
<keyword evidence="9" id="KW-0233">DNA recombination</keyword>